<dbReference type="Gramene" id="TKW08262">
    <property type="protein sequence ID" value="TKW08262"/>
    <property type="gene ID" value="SEVIR_6G018100v2"/>
</dbReference>
<dbReference type="GO" id="GO:0000122">
    <property type="term" value="P:negative regulation of transcription by RNA polymerase II"/>
    <property type="evidence" value="ECO:0007669"/>
    <property type="project" value="TreeGrafter"/>
</dbReference>
<evidence type="ECO:0000256" key="4">
    <source>
        <dbReference type="PROSITE-ProRule" id="PRU00810"/>
    </source>
</evidence>
<dbReference type="PANTHER" id="PTHR12346:SF0">
    <property type="entry name" value="SIN3A, ISOFORM G"/>
    <property type="match status" value="1"/>
</dbReference>
<organism evidence="5 6">
    <name type="scientific">Setaria viridis</name>
    <name type="common">Green bristlegrass</name>
    <name type="synonym">Setaria italica subsp. viridis</name>
    <dbReference type="NCBI Taxonomy" id="4556"/>
    <lineage>
        <taxon>Eukaryota</taxon>
        <taxon>Viridiplantae</taxon>
        <taxon>Streptophyta</taxon>
        <taxon>Embryophyta</taxon>
        <taxon>Tracheophyta</taxon>
        <taxon>Spermatophyta</taxon>
        <taxon>Magnoliopsida</taxon>
        <taxon>Liliopsida</taxon>
        <taxon>Poales</taxon>
        <taxon>Poaceae</taxon>
        <taxon>PACMAD clade</taxon>
        <taxon>Panicoideae</taxon>
        <taxon>Panicodae</taxon>
        <taxon>Paniceae</taxon>
        <taxon>Cenchrinae</taxon>
        <taxon>Setaria</taxon>
    </lineage>
</organism>
<dbReference type="PROSITE" id="PS51477">
    <property type="entry name" value="PAH"/>
    <property type="match status" value="1"/>
</dbReference>
<dbReference type="AlphaFoldDB" id="A0A4U6U0J4"/>
<proteinExistence type="predicted"/>
<evidence type="ECO:0000256" key="2">
    <source>
        <dbReference type="ARBA" id="ARBA00022491"/>
    </source>
</evidence>
<keyword evidence="2" id="KW-0678">Repressor</keyword>
<gene>
    <name evidence="5" type="ORF">SEVIR_6G018100v2</name>
</gene>
<keyword evidence="6" id="KW-1185">Reference proteome</keyword>
<evidence type="ECO:0000256" key="1">
    <source>
        <dbReference type="ARBA" id="ARBA00004123"/>
    </source>
</evidence>
<evidence type="ECO:0000313" key="5">
    <source>
        <dbReference type="EMBL" id="TKW08262.1"/>
    </source>
</evidence>
<accession>A0A4U6U0J4</accession>
<reference evidence="5" key="1">
    <citation type="submission" date="2019-03" db="EMBL/GenBank/DDBJ databases">
        <title>WGS assembly of Setaria viridis.</title>
        <authorList>
            <person name="Huang P."/>
            <person name="Jenkins J."/>
            <person name="Grimwood J."/>
            <person name="Barry K."/>
            <person name="Healey A."/>
            <person name="Mamidi S."/>
            <person name="Sreedasyam A."/>
            <person name="Shu S."/>
            <person name="Feldman M."/>
            <person name="Wu J."/>
            <person name="Yu Y."/>
            <person name="Chen C."/>
            <person name="Johnson J."/>
            <person name="Rokhsar D."/>
            <person name="Baxter I."/>
            <person name="Schmutz J."/>
            <person name="Brutnell T."/>
            <person name="Kellogg E."/>
        </authorList>
    </citation>
    <scope>NUCLEOTIDE SEQUENCE [LARGE SCALE GENOMIC DNA]</scope>
</reference>
<dbReference type="InterPro" id="IPR036600">
    <property type="entry name" value="PAH_sf"/>
</dbReference>
<keyword evidence="3 4" id="KW-0539">Nucleus</keyword>
<evidence type="ECO:0008006" key="7">
    <source>
        <dbReference type="Google" id="ProtNLM"/>
    </source>
</evidence>
<dbReference type="PANTHER" id="PTHR12346">
    <property type="entry name" value="SIN3B-RELATED"/>
    <property type="match status" value="1"/>
</dbReference>
<comment type="subcellular location">
    <subcellularLocation>
        <location evidence="1 4">Nucleus</location>
    </subcellularLocation>
</comment>
<dbReference type="GO" id="GO:0000785">
    <property type="term" value="C:chromatin"/>
    <property type="evidence" value="ECO:0007669"/>
    <property type="project" value="TreeGrafter"/>
</dbReference>
<dbReference type="InterPro" id="IPR039774">
    <property type="entry name" value="Sin3-like"/>
</dbReference>
<dbReference type="InterPro" id="IPR003822">
    <property type="entry name" value="PAH"/>
</dbReference>
<dbReference type="GO" id="GO:0003714">
    <property type="term" value="F:transcription corepressor activity"/>
    <property type="evidence" value="ECO:0007669"/>
    <property type="project" value="InterPro"/>
</dbReference>
<sequence length="99" mass="10859">MAPPRALDPAPAPPPDLGDAVRFVMTVKREFAGEPDKYEEFLAVLRESQSMGTAAVVDRVKVLLGGRHDLIRGFNKFVPRGYEMGDQQQEAAAHIRAAL</sequence>
<evidence type="ECO:0000256" key="3">
    <source>
        <dbReference type="ARBA" id="ARBA00023242"/>
    </source>
</evidence>
<dbReference type="SUPFAM" id="SSF47762">
    <property type="entry name" value="PAH2 domain"/>
    <property type="match status" value="1"/>
</dbReference>
<dbReference type="Proteomes" id="UP000298652">
    <property type="component" value="Chromosome 6"/>
</dbReference>
<dbReference type="EMBL" id="CM016557">
    <property type="protein sequence ID" value="TKW08262.1"/>
    <property type="molecule type" value="Genomic_DNA"/>
</dbReference>
<protein>
    <recommendedName>
        <fullName evidence="7">Histone deacetylase interacting domain-containing protein</fullName>
    </recommendedName>
</protein>
<dbReference type="Gene3D" id="1.20.1160.11">
    <property type="entry name" value="Paired amphipathic helix"/>
    <property type="match status" value="1"/>
</dbReference>
<evidence type="ECO:0000313" key="6">
    <source>
        <dbReference type="Proteomes" id="UP000298652"/>
    </source>
</evidence>
<dbReference type="Pfam" id="PF02671">
    <property type="entry name" value="PAH"/>
    <property type="match status" value="1"/>
</dbReference>
<name>A0A4U6U0J4_SETVI</name>
<dbReference type="GO" id="GO:0000118">
    <property type="term" value="C:histone deacetylase complex"/>
    <property type="evidence" value="ECO:0007669"/>
    <property type="project" value="TreeGrafter"/>
</dbReference>